<organism evidence="2 3">
    <name type="scientific">Saccharothrix algeriensis</name>
    <dbReference type="NCBI Taxonomy" id="173560"/>
    <lineage>
        <taxon>Bacteria</taxon>
        <taxon>Bacillati</taxon>
        <taxon>Actinomycetota</taxon>
        <taxon>Actinomycetes</taxon>
        <taxon>Pseudonocardiales</taxon>
        <taxon>Pseudonocardiaceae</taxon>
        <taxon>Saccharothrix</taxon>
    </lineage>
</organism>
<evidence type="ECO:0000313" key="2">
    <source>
        <dbReference type="EMBL" id="MBM7810676.1"/>
    </source>
</evidence>
<reference evidence="2 3" key="1">
    <citation type="submission" date="2021-01" db="EMBL/GenBank/DDBJ databases">
        <title>Sequencing the genomes of 1000 actinobacteria strains.</title>
        <authorList>
            <person name="Klenk H.-P."/>
        </authorList>
    </citation>
    <scope>NUCLEOTIDE SEQUENCE [LARGE SCALE GENOMIC DNA]</scope>
    <source>
        <strain evidence="2 3">DSM 44581</strain>
    </source>
</reference>
<feature type="compositionally biased region" description="Basic and acidic residues" evidence="1">
    <location>
        <begin position="1"/>
        <end position="22"/>
    </location>
</feature>
<accession>A0ABS2S347</accession>
<name>A0ABS2S347_9PSEU</name>
<evidence type="ECO:0000313" key="3">
    <source>
        <dbReference type="Proteomes" id="UP001195724"/>
    </source>
</evidence>
<feature type="compositionally biased region" description="Basic and acidic residues" evidence="1">
    <location>
        <begin position="37"/>
        <end position="152"/>
    </location>
</feature>
<proteinExistence type="predicted"/>
<gene>
    <name evidence="2" type="ORF">JOE68_001541</name>
</gene>
<protein>
    <submittedName>
        <fullName evidence="2">Uncharacterized protein</fullName>
    </submittedName>
</protein>
<dbReference type="EMBL" id="JAFBCL010000001">
    <property type="protein sequence ID" value="MBM7810676.1"/>
    <property type="molecule type" value="Genomic_DNA"/>
</dbReference>
<dbReference type="Proteomes" id="UP001195724">
    <property type="component" value="Unassembled WGS sequence"/>
</dbReference>
<evidence type="ECO:0000256" key="1">
    <source>
        <dbReference type="SAM" id="MobiDB-lite"/>
    </source>
</evidence>
<dbReference type="RefSeq" id="WP_204841616.1">
    <property type="nucleotide sequence ID" value="NZ_JAFBCL010000001.1"/>
</dbReference>
<feature type="region of interest" description="Disordered" evidence="1">
    <location>
        <begin position="1"/>
        <end position="152"/>
    </location>
</feature>
<comment type="caution">
    <text evidence="2">The sequence shown here is derived from an EMBL/GenBank/DDBJ whole genome shotgun (WGS) entry which is preliminary data.</text>
</comment>
<sequence length="240" mass="26697">MTERLTTEDLVPHGKREDRVPGHEQGGQVAYGGPEDGYDHRADDHRADDRRVDAAPVDYDRISDDRVDDGRVDDSRIHDGGIHDNGIHDSGIRDGEVHDNGIDGRGHDGGQVDGHVDGDRVDGDRFAADDRFDGEPAREPAEGQADVERGEGEALFTTDEAGGYRSEWRALQADFVDDPRDAVRRADELVAQVIQSLATTFAEHKRSLEGQWQEGGQADTEELRLALRRYRSFFDRLLSV</sequence>
<keyword evidence="3" id="KW-1185">Reference proteome</keyword>